<dbReference type="AlphaFoldDB" id="A0A554WNA7"/>
<dbReference type="PANTHER" id="PTHR40266:SF2">
    <property type="entry name" value="TOXIN HIGB-1"/>
    <property type="match status" value="1"/>
</dbReference>
<organism evidence="1 2">
    <name type="scientific">Tepidimonas sediminis</name>
    <dbReference type="NCBI Taxonomy" id="2588941"/>
    <lineage>
        <taxon>Bacteria</taxon>
        <taxon>Pseudomonadati</taxon>
        <taxon>Pseudomonadota</taxon>
        <taxon>Betaproteobacteria</taxon>
        <taxon>Burkholderiales</taxon>
        <taxon>Tepidimonas</taxon>
    </lineage>
</organism>
<protein>
    <submittedName>
        <fullName evidence="1">Toxin HigB-1</fullName>
    </submittedName>
</protein>
<evidence type="ECO:0000313" key="2">
    <source>
        <dbReference type="Proteomes" id="UP000320225"/>
    </source>
</evidence>
<name>A0A554WNA7_9BURK</name>
<gene>
    <name evidence="1" type="primary">higB-1_2</name>
    <name evidence="1" type="ORF">Tsedi_01613</name>
</gene>
<dbReference type="RefSeq" id="WP_143895475.1">
    <property type="nucleotide sequence ID" value="NZ_VJND01000009.1"/>
</dbReference>
<dbReference type="Proteomes" id="UP000320225">
    <property type="component" value="Unassembled WGS sequence"/>
</dbReference>
<dbReference type="EMBL" id="VJND01000009">
    <property type="protein sequence ID" value="TSE25043.1"/>
    <property type="molecule type" value="Genomic_DNA"/>
</dbReference>
<dbReference type="InterPro" id="IPR035093">
    <property type="entry name" value="RelE/ParE_toxin_dom_sf"/>
</dbReference>
<dbReference type="InterPro" id="IPR007711">
    <property type="entry name" value="HigB-1"/>
</dbReference>
<comment type="caution">
    <text evidence="1">The sequence shown here is derived from an EMBL/GenBank/DDBJ whole genome shotgun (WGS) entry which is preliminary data.</text>
</comment>
<reference evidence="1 2" key="1">
    <citation type="submission" date="2019-07" db="EMBL/GenBank/DDBJ databases">
        <title>Tepidimonas sediminis YIM 72259 draft genome.</title>
        <authorList>
            <person name="Da Costa M.S."/>
            <person name="Froufe H.J.C."/>
            <person name="Egas C."/>
            <person name="Albuquerque L."/>
        </authorList>
    </citation>
    <scope>NUCLEOTIDE SEQUENCE [LARGE SCALE GENOMIC DNA]</scope>
    <source>
        <strain evidence="1 2">YIM 72259</strain>
    </source>
</reference>
<dbReference type="Pfam" id="PF05015">
    <property type="entry name" value="HigB-like_toxin"/>
    <property type="match status" value="1"/>
</dbReference>
<evidence type="ECO:0000313" key="1">
    <source>
        <dbReference type="EMBL" id="TSE25043.1"/>
    </source>
</evidence>
<dbReference type="OrthoDB" id="9801102at2"/>
<dbReference type="Gene3D" id="3.30.2310.20">
    <property type="entry name" value="RelE-like"/>
    <property type="match status" value="1"/>
</dbReference>
<proteinExistence type="predicted"/>
<sequence>MIRSFRCRDTEALFGGGAVPRFANIRAVAERKLAMLHRSTRPDDLRIPPDNRLEALRGDRGGQHSIRINDQWRVCFRFLDGDAYDVEIVDYH</sequence>
<dbReference type="SUPFAM" id="SSF143011">
    <property type="entry name" value="RelE-like"/>
    <property type="match status" value="1"/>
</dbReference>
<dbReference type="PANTHER" id="PTHR40266">
    <property type="entry name" value="TOXIN HIGB-1"/>
    <property type="match status" value="1"/>
</dbReference>
<accession>A0A554WNA7</accession>
<keyword evidence="2" id="KW-1185">Reference proteome</keyword>